<evidence type="ECO:0000256" key="3">
    <source>
        <dbReference type="PROSITE-ProRule" id="PRU00169"/>
    </source>
</evidence>
<dbReference type="Gene3D" id="3.40.50.2300">
    <property type="match status" value="1"/>
</dbReference>
<dbReference type="GO" id="GO:0005829">
    <property type="term" value="C:cytosol"/>
    <property type="evidence" value="ECO:0007669"/>
    <property type="project" value="TreeGrafter"/>
</dbReference>
<keyword evidence="2 6" id="KW-0238">DNA-binding</keyword>
<evidence type="ECO:0000313" key="6">
    <source>
        <dbReference type="EMBL" id="ARN74151.1"/>
    </source>
</evidence>
<proteinExistence type="predicted"/>
<reference evidence="6 7" key="1">
    <citation type="submission" date="2016-11" db="EMBL/GenBank/DDBJ databases">
        <title>Trade-off between light-utilization and light-protection in marine flavobacteria.</title>
        <authorList>
            <person name="Kumagai Y."/>
        </authorList>
    </citation>
    <scope>NUCLEOTIDE SEQUENCE [LARGE SCALE GENOMIC DNA]</scope>
    <source>
        <strain evidence="6 7">NBRC 107125</strain>
    </source>
</reference>
<keyword evidence="1" id="KW-0902">Two-component regulatory system</keyword>
<dbReference type="PANTHER" id="PTHR48111">
    <property type="entry name" value="REGULATOR OF RPOS"/>
    <property type="match status" value="1"/>
</dbReference>
<dbReference type="SMART" id="SM00448">
    <property type="entry name" value="REC"/>
    <property type="match status" value="1"/>
</dbReference>
<evidence type="ECO:0000256" key="1">
    <source>
        <dbReference type="ARBA" id="ARBA00023012"/>
    </source>
</evidence>
<keyword evidence="7" id="KW-1185">Reference proteome</keyword>
<dbReference type="InterPro" id="IPR001789">
    <property type="entry name" value="Sig_transdc_resp-reg_receiver"/>
</dbReference>
<accession>A0A1X9NAG3</accession>
<dbReference type="GO" id="GO:0006355">
    <property type="term" value="P:regulation of DNA-templated transcription"/>
    <property type="evidence" value="ECO:0007669"/>
    <property type="project" value="TreeGrafter"/>
</dbReference>
<dbReference type="Pfam" id="PF04397">
    <property type="entry name" value="LytTR"/>
    <property type="match status" value="1"/>
</dbReference>
<name>A0A1X9NAG3_9GAMM</name>
<dbReference type="AlphaFoldDB" id="A0A1X9NAG3"/>
<dbReference type="SUPFAM" id="SSF52172">
    <property type="entry name" value="CheY-like"/>
    <property type="match status" value="1"/>
</dbReference>
<dbReference type="GO" id="GO:0032993">
    <property type="term" value="C:protein-DNA complex"/>
    <property type="evidence" value="ECO:0007669"/>
    <property type="project" value="TreeGrafter"/>
</dbReference>
<dbReference type="STRING" id="716816.BST96_08470"/>
<organism evidence="6 7">
    <name type="scientific">Oceanicoccus sagamiensis</name>
    <dbReference type="NCBI Taxonomy" id="716816"/>
    <lineage>
        <taxon>Bacteria</taxon>
        <taxon>Pseudomonadati</taxon>
        <taxon>Pseudomonadota</taxon>
        <taxon>Gammaproteobacteria</taxon>
        <taxon>Cellvibrionales</taxon>
        <taxon>Spongiibacteraceae</taxon>
        <taxon>Oceanicoccus</taxon>
    </lineage>
</organism>
<dbReference type="InterPro" id="IPR039420">
    <property type="entry name" value="WalR-like"/>
</dbReference>
<sequence>MKVLIVDDEPLARMRLARLLEQQPDCEVIAEAETGEQAIAAYNQHGPDVVLMDIRMPVMDGLEAARHLTKSDEPPAVIFCTAYNDYALEAFEANAVDYLLKPVNREKLSLALAKAQKLNRVQLSALVSDNQADNPELSTERSHISAKSSRGIELIAINEVRYFLADHKYVTVFYCQDGELKEVLIDDPLKELEQTLAEQFVRIHRNALVAVVHIRGLEKTEQGALLKIADVEQGPQVSRRHMPAVRKLLQRL</sequence>
<dbReference type="EMBL" id="CP019343">
    <property type="protein sequence ID" value="ARN74151.1"/>
    <property type="molecule type" value="Genomic_DNA"/>
</dbReference>
<dbReference type="InterPro" id="IPR011006">
    <property type="entry name" value="CheY-like_superfamily"/>
</dbReference>
<dbReference type="GO" id="GO:0000156">
    <property type="term" value="F:phosphorelay response regulator activity"/>
    <property type="evidence" value="ECO:0007669"/>
    <property type="project" value="TreeGrafter"/>
</dbReference>
<evidence type="ECO:0000259" key="4">
    <source>
        <dbReference type="PROSITE" id="PS50110"/>
    </source>
</evidence>
<dbReference type="PROSITE" id="PS50110">
    <property type="entry name" value="RESPONSE_REGULATORY"/>
    <property type="match status" value="1"/>
</dbReference>
<dbReference type="PANTHER" id="PTHR48111:SF3">
    <property type="entry name" value="TRANSCRIPTIONAL REGULATORY PROTEIN BTSR"/>
    <property type="match status" value="1"/>
</dbReference>
<dbReference type="KEGG" id="osg:BST96_08470"/>
<protein>
    <submittedName>
        <fullName evidence="6">DNA-binding response regulator</fullName>
    </submittedName>
</protein>
<dbReference type="CDD" id="cd17532">
    <property type="entry name" value="REC_LytTR_AlgR-like"/>
    <property type="match status" value="1"/>
</dbReference>
<dbReference type="OrthoDB" id="236568at2"/>
<gene>
    <name evidence="6" type="ORF">BST96_08470</name>
</gene>
<dbReference type="GO" id="GO:0000976">
    <property type="term" value="F:transcription cis-regulatory region binding"/>
    <property type="evidence" value="ECO:0007669"/>
    <property type="project" value="TreeGrafter"/>
</dbReference>
<evidence type="ECO:0000313" key="7">
    <source>
        <dbReference type="Proteomes" id="UP000193450"/>
    </source>
</evidence>
<feature type="domain" description="Response regulatory" evidence="4">
    <location>
        <begin position="2"/>
        <end position="116"/>
    </location>
</feature>
<dbReference type="PROSITE" id="PS50930">
    <property type="entry name" value="HTH_LYTTR"/>
    <property type="match status" value="1"/>
</dbReference>
<keyword evidence="3" id="KW-0597">Phosphoprotein</keyword>
<dbReference type="Gene3D" id="2.40.50.1020">
    <property type="entry name" value="LytTr DNA-binding domain"/>
    <property type="match status" value="1"/>
</dbReference>
<dbReference type="RefSeq" id="WP_085758285.1">
    <property type="nucleotide sequence ID" value="NZ_CP019343.1"/>
</dbReference>
<evidence type="ECO:0000259" key="5">
    <source>
        <dbReference type="PROSITE" id="PS50930"/>
    </source>
</evidence>
<dbReference type="SMART" id="SM00850">
    <property type="entry name" value="LytTR"/>
    <property type="match status" value="1"/>
</dbReference>
<feature type="domain" description="HTH LytTR-type" evidence="5">
    <location>
        <begin position="144"/>
        <end position="251"/>
    </location>
</feature>
<dbReference type="InterPro" id="IPR007492">
    <property type="entry name" value="LytTR_DNA-bd_dom"/>
</dbReference>
<dbReference type="Pfam" id="PF00072">
    <property type="entry name" value="Response_reg"/>
    <property type="match status" value="1"/>
</dbReference>
<evidence type="ECO:0000256" key="2">
    <source>
        <dbReference type="ARBA" id="ARBA00023125"/>
    </source>
</evidence>
<feature type="modified residue" description="4-aspartylphosphate" evidence="3">
    <location>
        <position position="53"/>
    </location>
</feature>
<dbReference type="Proteomes" id="UP000193450">
    <property type="component" value="Chromosome"/>
</dbReference>